<keyword evidence="3" id="KW-1185">Reference proteome</keyword>
<organism evidence="2 3">
    <name type="scientific">Citrus x changshan-huyou</name>
    <dbReference type="NCBI Taxonomy" id="2935761"/>
    <lineage>
        <taxon>Eukaryota</taxon>
        <taxon>Viridiplantae</taxon>
        <taxon>Streptophyta</taxon>
        <taxon>Embryophyta</taxon>
        <taxon>Tracheophyta</taxon>
        <taxon>Spermatophyta</taxon>
        <taxon>Magnoliopsida</taxon>
        <taxon>eudicotyledons</taxon>
        <taxon>Gunneridae</taxon>
        <taxon>Pentapetalae</taxon>
        <taxon>rosids</taxon>
        <taxon>malvids</taxon>
        <taxon>Sapindales</taxon>
        <taxon>Rutaceae</taxon>
        <taxon>Aurantioideae</taxon>
        <taxon>Citrus</taxon>
    </lineage>
</organism>
<feature type="region of interest" description="Disordered" evidence="1">
    <location>
        <begin position="17"/>
        <end position="74"/>
    </location>
</feature>
<gene>
    <name evidence="2" type="ORF">WN944_027325</name>
</gene>
<dbReference type="EMBL" id="JBCGBO010000025">
    <property type="protein sequence ID" value="KAK9175319.1"/>
    <property type="molecule type" value="Genomic_DNA"/>
</dbReference>
<dbReference type="Gene3D" id="3.90.660.10">
    <property type="match status" value="2"/>
</dbReference>
<proteinExistence type="predicted"/>
<dbReference type="InterPro" id="IPR036188">
    <property type="entry name" value="FAD/NAD-bd_sf"/>
</dbReference>
<dbReference type="AlphaFoldDB" id="A0AAP0LNK7"/>
<dbReference type="Gene3D" id="3.50.50.60">
    <property type="entry name" value="FAD/NAD(P)-binding domain"/>
    <property type="match status" value="2"/>
</dbReference>
<name>A0AAP0LNK7_9ROSI</name>
<evidence type="ECO:0000313" key="2">
    <source>
        <dbReference type="EMBL" id="KAK9175319.1"/>
    </source>
</evidence>
<dbReference type="PANTHER" id="PTHR16128:SF8">
    <property type="entry name" value="EXPRESSED PROTEIN"/>
    <property type="match status" value="1"/>
</dbReference>
<dbReference type="PANTHER" id="PTHR16128">
    <property type="entry name" value="FAD/NAD(P)-BINDING OXIDOREDUCTASE FAMILY PROTEIN"/>
    <property type="match status" value="1"/>
</dbReference>
<evidence type="ECO:0000313" key="3">
    <source>
        <dbReference type="Proteomes" id="UP001428341"/>
    </source>
</evidence>
<comment type="caution">
    <text evidence="2">The sequence shown here is derived from an EMBL/GenBank/DDBJ whole genome shotgun (WGS) entry which is preliminary data.</text>
</comment>
<protein>
    <recommendedName>
        <fullName evidence="4">FAD/NAD(P)-binding oxidoreductase family protein</fullName>
    </recommendedName>
</protein>
<accession>A0AAP0LNK7</accession>
<feature type="compositionally biased region" description="Polar residues" evidence="1">
    <location>
        <begin position="24"/>
        <end position="49"/>
    </location>
</feature>
<sequence>MTTFISFASSSSLILQPLKPPKSSRLSKAKTLTSTIKATSSQPKPNNANAKKPTSRNRRRSSYGSSRRSALKKTFAQEQVTFTTPVSSDPRVGIIGGGMARLALSLGNHGLGGRMGTRMIGPQPLIFDHAAQFFTVTDSRFMSWLMVGWREVWCDHGKTSMVSIVRPCWISNLEPFNGMWHLRENVKPRGQFDVVVIAHNGKCANWLLGSSGLPQIARQMKRLELSSIWALLAAFEDPLPLGSASTFEGAFVKGVDSENIPTATAEKVKKGMLEGVEAALGRPKGSLQKPIYTRVHLWGAALPTNTPSIPCIFDPHGRAGICGNWLLGSSVESAALSGMALANHIADYLGSGGVRPEEFAVGLHNEFQLLEGHDIGQFPGLESVKKEQVQAYQLTS</sequence>
<dbReference type="SUPFAM" id="SSF51905">
    <property type="entry name" value="FAD/NAD(P)-binding domain"/>
    <property type="match status" value="1"/>
</dbReference>
<reference evidence="2 3" key="1">
    <citation type="submission" date="2024-05" db="EMBL/GenBank/DDBJ databases">
        <title>Haplotype-resolved chromosome-level genome assembly of Huyou (Citrus changshanensis).</title>
        <authorList>
            <person name="Miao C."/>
            <person name="Chen W."/>
            <person name="Wu Y."/>
            <person name="Wang L."/>
            <person name="Zhao S."/>
            <person name="Grierson D."/>
            <person name="Xu C."/>
            <person name="Chen K."/>
        </authorList>
    </citation>
    <scope>NUCLEOTIDE SEQUENCE [LARGE SCALE GENOMIC DNA]</scope>
    <source>
        <strain evidence="2">01-14</strain>
        <tissue evidence="2">Leaf</tissue>
    </source>
</reference>
<dbReference type="Proteomes" id="UP001428341">
    <property type="component" value="Unassembled WGS sequence"/>
</dbReference>
<evidence type="ECO:0000256" key="1">
    <source>
        <dbReference type="SAM" id="MobiDB-lite"/>
    </source>
</evidence>
<evidence type="ECO:0008006" key="4">
    <source>
        <dbReference type="Google" id="ProtNLM"/>
    </source>
</evidence>